<dbReference type="GO" id="GO:0015920">
    <property type="term" value="P:lipopolysaccharide transport"/>
    <property type="evidence" value="ECO:0007669"/>
    <property type="project" value="TreeGrafter"/>
</dbReference>
<dbReference type="Pfam" id="PF03968">
    <property type="entry name" value="LptD_N"/>
    <property type="match status" value="1"/>
</dbReference>
<dbReference type="GO" id="GO:0030288">
    <property type="term" value="C:outer membrane-bounded periplasmic space"/>
    <property type="evidence" value="ECO:0007669"/>
    <property type="project" value="TreeGrafter"/>
</dbReference>
<reference evidence="5 6" key="1">
    <citation type="submission" date="2007-01" db="EMBL/GenBank/DDBJ databases">
        <authorList>
            <person name="Haygood M."/>
            <person name="Podell S."/>
            <person name="Anderson C."/>
            <person name="Hopkinson B."/>
            <person name="Roe K."/>
            <person name="Barbeau K."/>
            <person name="Gaasterland T."/>
            <person name="Ferriera S."/>
            <person name="Johnson J."/>
            <person name="Kravitz S."/>
            <person name="Beeson K."/>
            <person name="Sutton G."/>
            <person name="Rogers Y.-H."/>
            <person name="Friedman R."/>
            <person name="Frazier M."/>
            <person name="Venter J.C."/>
        </authorList>
    </citation>
    <scope>NUCLEOTIDE SEQUENCE [LARGE SCALE GENOMIC DNA]</scope>
    <source>
        <strain evidence="5 6">ATCC 23134</strain>
    </source>
</reference>
<dbReference type="InterPro" id="IPR052037">
    <property type="entry name" value="LPS_export_LptA"/>
</dbReference>
<protein>
    <recommendedName>
        <fullName evidence="3 4">Organic solvent tolerance-like N-terminal domain-containing protein</fullName>
    </recommendedName>
</protein>
<accession>A1ZPL5</accession>
<dbReference type="AlphaFoldDB" id="A1ZPL5"/>
<dbReference type="OrthoDB" id="9805931at2"/>
<dbReference type="PANTHER" id="PTHR36504">
    <property type="entry name" value="LIPOPOLYSACCHARIDE EXPORT SYSTEM PROTEIN LPTA"/>
    <property type="match status" value="1"/>
</dbReference>
<dbReference type="Proteomes" id="UP000004095">
    <property type="component" value="Unassembled WGS sequence"/>
</dbReference>
<feature type="region of interest" description="Disordered" evidence="2">
    <location>
        <begin position="1"/>
        <end position="45"/>
    </location>
</feature>
<name>A1ZPL5_MICM2</name>
<proteinExistence type="predicted"/>
<evidence type="ECO:0000256" key="2">
    <source>
        <dbReference type="SAM" id="MobiDB-lite"/>
    </source>
</evidence>
<dbReference type="RefSeq" id="WP_002699126.1">
    <property type="nucleotide sequence ID" value="NZ_AAWS01000021.1"/>
</dbReference>
<sequence>MLSIQLGWTQNPKVTPKKVQPTPAKNDTTKKKGKGNTSSTTEKEEPLEIINAKWLKGKTEGGQEFRILKDKVVIRHKGNTLYCDSAIQNITKNTVQAIGNARMLGSDGTTVNSRTMFYDGNKKVANASGNVVLVDKKGTLTTEVLDYDVVSQVAHYYTGGKIVDSENILTSKEGTYDTNSKVAFFKNDVHLVSKKDKQEIFSDNIQYNMVSKMAYFRGKTKILSKDGTVYANEGEYNTKTKVSHFRTKGNARPKAETQEYILQGDSLFYDNTNRIGFAKGNARLTSKKDSLIIDGDIGRFWGKKGISKVYGAALMRSISNKDTLYLVADTLISIQTKKENSEDSVKILKAYHNTKIFRKELQGKCDSLVYNFGDSSIYMYNDPVLWDRKSQLSGDSIRVLMANNKIHRMLLRTNAFVIQQDTLNNFNQLKGRNMKAFFEKSEIRRVDVRGNGESIFFALEGDTLLTGMNRVICSDIDIRFKEKNKVKTITFKSKPDGKFIPPHELAEPDKRLKGFLWRINERPKKIDMLRQRDKKL</sequence>
<feature type="domain" description="Organic solvent tolerance-like N-terminal" evidence="4">
    <location>
        <begin position="49"/>
        <end position="195"/>
    </location>
</feature>
<dbReference type="PANTHER" id="PTHR36504:SF1">
    <property type="entry name" value="LIPOPOLYSACCHARIDE EXPORT SYSTEM PROTEIN LPTA"/>
    <property type="match status" value="1"/>
</dbReference>
<feature type="compositionally biased region" description="Low complexity" evidence="2">
    <location>
        <begin position="12"/>
        <end position="26"/>
    </location>
</feature>
<dbReference type="GO" id="GO:0009279">
    <property type="term" value="C:cell outer membrane"/>
    <property type="evidence" value="ECO:0007669"/>
    <property type="project" value="TreeGrafter"/>
</dbReference>
<keyword evidence="6" id="KW-1185">Reference proteome</keyword>
<evidence type="ECO:0000259" key="4">
    <source>
        <dbReference type="Pfam" id="PF13100"/>
    </source>
</evidence>
<dbReference type="eggNOG" id="COG1452">
    <property type="taxonomic scope" value="Bacteria"/>
</dbReference>
<dbReference type="Gene3D" id="2.60.450.10">
    <property type="entry name" value="Lipopolysaccharide (LPS) transport protein A like domain"/>
    <property type="match status" value="3"/>
</dbReference>
<dbReference type="GO" id="GO:0017089">
    <property type="term" value="F:glycolipid transfer activity"/>
    <property type="evidence" value="ECO:0007669"/>
    <property type="project" value="TreeGrafter"/>
</dbReference>
<dbReference type="InterPro" id="IPR005653">
    <property type="entry name" value="OstA-like_N"/>
</dbReference>
<keyword evidence="1" id="KW-0732">Signal</keyword>
<dbReference type="EMBL" id="AAWS01000021">
    <property type="protein sequence ID" value="EAY27754.1"/>
    <property type="molecule type" value="Genomic_DNA"/>
</dbReference>
<feature type="compositionally biased region" description="Polar residues" evidence="2">
    <location>
        <begin position="1"/>
        <end position="11"/>
    </location>
</feature>
<gene>
    <name evidence="5" type="ORF">M23134_03823</name>
</gene>
<evidence type="ECO:0000313" key="6">
    <source>
        <dbReference type="Proteomes" id="UP000004095"/>
    </source>
</evidence>
<dbReference type="Pfam" id="PF13100">
    <property type="entry name" value="OstA_2"/>
    <property type="match status" value="2"/>
</dbReference>
<feature type="domain" description="Organic solvent tolerance-like N-terminal" evidence="3">
    <location>
        <begin position="321"/>
        <end position="402"/>
    </location>
</feature>
<comment type="caution">
    <text evidence="5">The sequence shown here is derived from an EMBL/GenBank/DDBJ whole genome shotgun (WGS) entry which is preliminary data.</text>
</comment>
<evidence type="ECO:0000313" key="5">
    <source>
        <dbReference type="EMBL" id="EAY27754.1"/>
    </source>
</evidence>
<evidence type="ECO:0000256" key="1">
    <source>
        <dbReference type="ARBA" id="ARBA00022729"/>
    </source>
</evidence>
<organism evidence="5 6">
    <name type="scientific">Microscilla marina ATCC 23134</name>
    <dbReference type="NCBI Taxonomy" id="313606"/>
    <lineage>
        <taxon>Bacteria</taxon>
        <taxon>Pseudomonadati</taxon>
        <taxon>Bacteroidota</taxon>
        <taxon>Cytophagia</taxon>
        <taxon>Cytophagales</taxon>
        <taxon>Microscillaceae</taxon>
        <taxon>Microscilla</taxon>
    </lineage>
</organism>
<evidence type="ECO:0000259" key="3">
    <source>
        <dbReference type="Pfam" id="PF03968"/>
    </source>
</evidence>
<feature type="domain" description="Organic solvent tolerance-like N-terminal" evidence="4">
    <location>
        <begin position="196"/>
        <end position="248"/>
    </location>
</feature>